<dbReference type="Gene3D" id="1.10.630.10">
    <property type="entry name" value="Cytochrome P450"/>
    <property type="match status" value="1"/>
</dbReference>
<evidence type="ECO:0000256" key="2">
    <source>
        <dbReference type="ARBA" id="ARBA00010617"/>
    </source>
</evidence>
<reference evidence="4 5" key="1">
    <citation type="submission" date="2020-08" db="EMBL/GenBank/DDBJ databases">
        <title>Genomic Encyclopedia of Type Strains, Phase IV (KMG-V): Genome sequencing to study the core and pangenomes of soil and plant-associated prokaryotes.</title>
        <authorList>
            <person name="Whitman W."/>
        </authorList>
    </citation>
    <scope>NUCLEOTIDE SEQUENCE [LARGE SCALE GENOMIC DNA]</scope>
    <source>
        <strain evidence="4 5">SEMIA 4011</strain>
    </source>
</reference>
<accession>A0A7W9ZV03</accession>
<dbReference type="InterPro" id="IPR017972">
    <property type="entry name" value="Cyt_P450_CS"/>
</dbReference>
<keyword evidence="3" id="KW-0560">Oxidoreductase</keyword>
<dbReference type="InterPro" id="IPR001128">
    <property type="entry name" value="Cyt_P450"/>
</dbReference>
<gene>
    <name evidence="4" type="ORF">GGE66_003870</name>
</gene>
<dbReference type="InterPro" id="IPR036396">
    <property type="entry name" value="Cyt_P450_sf"/>
</dbReference>
<dbReference type="AlphaFoldDB" id="A0A7W9ZV03"/>
<evidence type="ECO:0000256" key="3">
    <source>
        <dbReference type="RuleBase" id="RU000461"/>
    </source>
</evidence>
<dbReference type="PRINTS" id="PR00359">
    <property type="entry name" value="BP450"/>
</dbReference>
<comment type="similarity">
    <text evidence="2 3">Belongs to the cytochrome P450 family.</text>
</comment>
<proteinExistence type="inferred from homology"/>
<keyword evidence="3" id="KW-0349">Heme</keyword>
<dbReference type="GO" id="GO:0016705">
    <property type="term" value="F:oxidoreductase activity, acting on paired donors, with incorporation or reduction of molecular oxygen"/>
    <property type="evidence" value="ECO:0007669"/>
    <property type="project" value="InterPro"/>
</dbReference>
<dbReference type="PANTHER" id="PTHR46696:SF1">
    <property type="entry name" value="CYTOCHROME P450 YJIB-RELATED"/>
    <property type="match status" value="1"/>
</dbReference>
<comment type="cofactor">
    <cofactor evidence="1">
        <name>heme</name>
        <dbReference type="ChEBI" id="CHEBI:30413"/>
    </cofactor>
</comment>
<organism evidence="4 5">
    <name type="scientific">Rhizobium leguminosarum</name>
    <dbReference type="NCBI Taxonomy" id="384"/>
    <lineage>
        <taxon>Bacteria</taxon>
        <taxon>Pseudomonadati</taxon>
        <taxon>Pseudomonadota</taxon>
        <taxon>Alphaproteobacteria</taxon>
        <taxon>Hyphomicrobiales</taxon>
        <taxon>Rhizobiaceae</taxon>
        <taxon>Rhizobium/Agrobacterium group</taxon>
        <taxon>Rhizobium</taxon>
    </lineage>
</organism>
<dbReference type="SUPFAM" id="SSF48264">
    <property type="entry name" value="Cytochrome P450"/>
    <property type="match status" value="1"/>
</dbReference>
<dbReference type="InterPro" id="IPR002397">
    <property type="entry name" value="Cyt_P450_B"/>
</dbReference>
<dbReference type="GO" id="GO:0005506">
    <property type="term" value="F:iron ion binding"/>
    <property type="evidence" value="ECO:0007669"/>
    <property type="project" value="InterPro"/>
</dbReference>
<name>A0A7W9ZV03_RHILE</name>
<keyword evidence="3" id="KW-0408">Iron</keyword>
<comment type="caution">
    <text evidence="4">The sequence shown here is derived from an EMBL/GenBank/DDBJ whole genome shotgun (WGS) entry which is preliminary data.</text>
</comment>
<dbReference type="Pfam" id="PF00067">
    <property type="entry name" value="p450"/>
    <property type="match status" value="1"/>
</dbReference>
<dbReference type="EMBL" id="JACIIJ010000008">
    <property type="protein sequence ID" value="MBB6222885.1"/>
    <property type="molecule type" value="Genomic_DNA"/>
</dbReference>
<protein>
    <submittedName>
        <fullName evidence="4">Cytochrome P450</fullName>
    </submittedName>
</protein>
<dbReference type="Proteomes" id="UP000517187">
    <property type="component" value="Unassembled WGS sequence"/>
</dbReference>
<dbReference type="RefSeq" id="WP_184695588.1">
    <property type="nucleotide sequence ID" value="NZ_JACIIJ010000008.1"/>
</dbReference>
<evidence type="ECO:0000313" key="4">
    <source>
        <dbReference type="EMBL" id="MBB6222885.1"/>
    </source>
</evidence>
<dbReference type="PROSITE" id="PS00086">
    <property type="entry name" value="CYTOCHROME_P450"/>
    <property type="match status" value="1"/>
</dbReference>
<keyword evidence="3" id="KW-0479">Metal-binding</keyword>
<dbReference type="GO" id="GO:0004497">
    <property type="term" value="F:monooxygenase activity"/>
    <property type="evidence" value="ECO:0007669"/>
    <property type="project" value="UniProtKB-KW"/>
</dbReference>
<evidence type="ECO:0000256" key="1">
    <source>
        <dbReference type="ARBA" id="ARBA00001971"/>
    </source>
</evidence>
<dbReference type="GO" id="GO:0020037">
    <property type="term" value="F:heme binding"/>
    <property type="evidence" value="ECO:0007669"/>
    <property type="project" value="InterPro"/>
</dbReference>
<dbReference type="PANTHER" id="PTHR46696">
    <property type="entry name" value="P450, PUTATIVE (EUROFUNG)-RELATED"/>
    <property type="match status" value="1"/>
</dbReference>
<sequence>MTFAETITVEDLEADPYPIYAQLRREMPVAYIPAVNLWFVTRFKDVEYLSKTPEIFTAAVESSPLDRTWGKPTILTADGPVHKNLRSGVDPKYHPKRVAAYMDDLVLPIAREYHDRLLASGGGDLMSDYFEPISILSLTRSLGLGHVDLQTLRRWFFGLAQGAINFECDPERQAVADAINTEITGIVTPVMQKLIEEPDDSALSHMLHDGMPEGETRTIDFVLPTLKVLLLGGMQEPGHGAGSIMAGLLQNPDQFAEVKGDPDALLPRAVDEGLRWVTPIGTQTRQTTQAVEIGGVTIPANQPVAAVLASASHCESRFTDPGRFSIHRNEGSHAAFGFGHHFCAGRWFARQQITSALRYLIDHSPEIALRDDGPVQFRGWEFRAPSTLNVTLR</sequence>
<keyword evidence="3" id="KW-0503">Monooxygenase</keyword>
<evidence type="ECO:0000313" key="5">
    <source>
        <dbReference type="Proteomes" id="UP000517187"/>
    </source>
</evidence>